<dbReference type="GO" id="GO:0050684">
    <property type="term" value="P:regulation of mRNA processing"/>
    <property type="evidence" value="ECO:0007669"/>
    <property type="project" value="TreeGrafter"/>
</dbReference>
<evidence type="ECO:0000256" key="3">
    <source>
        <dbReference type="PROSITE-ProRule" id="PRU00176"/>
    </source>
</evidence>
<evidence type="ECO:0000256" key="2">
    <source>
        <dbReference type="ARBA" id="ARBA00023242"/>
    </source>
</evidence>
<evidence type="ECO:0000259" key="5">
    <source>
        <dbReference type="PROSITE" id="PS50102"/>
    </source>
</evidence>
<evidence type="ECO:0000313" key="8">
    <source>
        <dbReference type="WBParaSite" id="TCNE_0001995101-mRNA-1"/>
    </source>
</evidence>
<evidence type="ECO:0000313" key="7">
    <source>
        <dbReference type="Proteomes" id="UP000050794"/>
    </source>
</evidence>
<evidence type="ECO:0000256" key="4">
    <source>
        <dbReference type="SAM" id="MobiDB-lite"/>
    </source>
</evidence>
<dbReference type="EMBL" id="UYWY01027807">
    <property type="protein sequence ID" value="VDM51268.1"/>
    <property type="molecule type" value="Genomic_DNA"/>
</dbReference>
<feature type="region of interest" description="Disordered" evidence="4">
    <location>
        <begin position="1"/>
        <end position="53"/>
    </location>
</feature>
<dbReference type="PANTHER" id="PTHR15683:SF8">
    <property type="entry name" value="SCAFFOLD ATTACHMENT FACTOR B, ISOFORM B"/>
    <property type="match status" value="1"/>
</dbReference>
<dbReference type="GO" id="GO:0003723">
    <property type="term" value="F:RNA binding"/>
    <property type="evidence" value="ECO:0007669"/>
    <property type="project" value="UniProtKB-UniRule"/>
</dbReference>
<accession>A0A183VGS7</accession>
<evidence type="ECO:0000313" key="6">
    <source>
        <dbReference type="EMBL" id="VDM51268.1"/>
    </source>
</evidence>
<dbReference type="Pfam" id="PF00076">
    <property type="entry name" value="RRM_1"/>
    <property type="match status" value="1"/>
</dbReference>
<dbReference type="Gene3D" id="3.30.70.330">
    <property type="match status" value="1"/>
</dbReference>
<dbReference type="GO" id="GO:0006357">
    <property type="term" value="P:regulation of transcription by RNA polymerase II"/>
    <property type="evidence" value="ECO:0007669"/>
    <property type="project" value="TreeGrafter"/>
</dbReference>
<feature type="domain" description="RRM" evidence="5">
    <location>
        <begin position="82"/>
        <end position="167"/>
    </location>
</feature>
<dbReference type="AlphaFoldDB" id="A0A183VGS7"/>
<feature type="compositionally biased region" description="Polar residues" evidence="4">
    <location>
        <begin position="154"/>
        <end position="175"/>
    </location>
</feature>
<reference evidence="8" key="1">
    <citation type="submission" date="2016-06" db="UniProtKB">
        <authorList>
            <consortium name="WormBaseParasite"/>
        </authorList>
    </citation>
    <scope>IDENTIFICATION</scope>
</reference>
<feature type="region of interest" description="Disordered" evidence="4">
    <location>
        <begin position="154"/>
        <end position="204"/>
    </location>
</feature>
<keyword evidence="7" id="KW-1185">Reference proteome</keyword>
<gene>
    <name evidence="6" type="ORF">TCNE_LOCUS19947</name>
</gene>
<evidence type="ECO:0000256" key="1">
    <source>
        <dbReference type="ARBA" id="ARBA00004123"/>
    </source>
</evidence>
<dbReference type="Proteomes" id="UP000050794">
    <property type="component" value="Unassembled WGS sequence"/>
</dbReference>
<keyword evidence="2" id="KW-0539">Nucleus</keyword>
<protein>
    <submittedName>
        <fullName evidence="8">RRM domain-containing protein</fullName>
    </submittedName>
</protein>
<dbReference type="SUPFAM" id="SSF54928">
    <property type="entry name" value="RNA-binding domain, RBD"/>
    <property type="match status" value="1"/>
</dbReference>
<dbReference type="InterPro" id="IPR000504">
    <property type="entry name" value="RRM_dom"/>
</dbReference>
<comment type="subcellular location">
    <subcellularLocation>
        <location evidence="1">Nucleus</location>
    </subcellularLocation>
</comment>
<reference evidence="6 7" key="2">
    <citation type="submission" date="2018-11" db="EMBL/GenBank/DDBJ databases">
        <authorList>
            <consortium name="Pathogen Informatics"/>
        </authorList>
    </citation>
    <scope>NUCLEOTIDE SEQUENCE [LARGE SCALE GENOMIC DNA]</scope>
</reference>
<feature type="compositionally biased region" description="Basic and acidic residues" evidence="4">
    <location>
        <begin position="20"/>
        <end position="51"/>
    </location>
</feature>
<dbReference type="InterPro" id="IPR035979">
    <property type="entry name" value="RBD_domain_sf"/>
</dbReference>
<proteinExistence type="predicted"/>
<dbReference type="InterPro" id="IPR012677">
    <property type="entry name" value="Nucleotide-bd_a/b_plait_sf"/>
</dbReference>
<dbReference type="PROSITE" id="PS50102">
    <property type="entry name" value="RRM"/>
    <property type="match status" value="1"/>
</dbReference>
<dbReference type="InterPro" id="IPR051738">
    <property type="entry name" value="SAF_Modulators"/>
</dbReference>
<sequence length="204" mass="22265">MCGTNRGRRGYLFGESGTDVEVRDESEDSKSMKEQELERKEAEKQELEKTGKAAGDQVKSECEGIVSTTPALIQEAESTRSCSLWVRGIGANVKASDLKTLFANCGRVVSAKIFIRRQQPTNAHIGYVTMINTSCAERCVQFFDKADKLKGTQTKSSNVVAASSSGKGAETSKSNHPAAKSCFENRQTTDKKDDSFEDKVSVFA</sequence>
<organism evidence="7 8">
    <name type="scientific">Toxocara canis</name>
    <name type="common">Canine roundworm</name>
    <dbReference type="NCBI Taxonomy" id="6265"/>
    <lineage>
        <taxon>Eukaryota</taxon>
        <taxon>Metazoa</taxon>
        <taxon>Ecdysozoa</taxon>
        <taxon>Nematoda</taxon>
        <taxon>Chromadorea</taxon>
        <taxon>Rhabditida</taxon>
        <taxon>Spirurina</taxon>
        <taxon>Ascaridomorpha</taxon>
        <taxon>Ascaridoidea</taxon>
        <taxon>Toxocaridae</taxon>
        <taxon>Toxocara</taxon>
    </lineage>
</organism>
<dbReference type="PANTHER" id="PTHR15683">
    <property type="entry name" value="SCAFFOLD ATTACHMENT FACTOR B-RELATED"/>
    <property type="match status" value="1"/>
</dbReference>
<name>A0A183VGS7_TOXCA</name>
<dbReference type="GO" id="GO:0005634">
    <property type="term" value="C:nucleus"/>
    <property type="evidence" value="ECO:0007669"/>
    <property type="project" value="UniProtKB-SubCell"/>
</dbReference>
<feature type="compositionally biased region" description="Basic and acidic residues" evidence="4">
    <location>
        <begin position="187"/>
        <end position="204"/>
    </location>
</feature>
<dbReference type="WBParaSite" id="TCNE_0001995101-mRNA-1">
    <property type="protein sequence ID" value="TCNE_0001995101-mRNA-1"/>
    <property type="gene ID" value="TCNE_0001995101"/>
</dbReference>
<dbReference type="SMART" id="SM00360">
    <property type="entry name" value="RRM"/>
    <property type="match status" value="1"/>
</dbReference>
<keyword evidence="3" id="KW-0694">RNA-binding</keyword>
<dbReference type="GO" id="GO:0043565">
    <property type="term" value="F:sequence-specific DNA binding"/>
    <property type="evidence" value="ECO:0007669"/>
    <property type="project" value="TreeGrafter"/>
</dbReference>